<dbReference type="EMBL" id="CP069036">
    <property type="protein sequence ID" value="QRD02760.1"/>
    <property type="molecule type" value="Genomic_DNA"/>
</dbReference>
<dbReference type="AlphaFoldDB" id="A0A7U2FCJ0"/>
<dbReference type="OrthoDB" id="5296155at2759"/>
<dbReference type="KEGG" id="pno:SNOG_11493"/>
<feature type="compositionally biased region" description="Polar residues" evidence="1">
    <location>
        <begin position="182"/>
        <end position="202"/>
    </location>
</feature>
<keyword evidence="2" id="KW-0472">Membrane</keyword>
<dbReference type="OMA" id="CNDPSHQ"/>
<organism evidence="3 4">
    <name type="scientific">Phaeosphaeria nodorum (strain SN15 / ATCC MYA-4574 / FGSC 10173)</name>
    <name type="common">Glume blotch fungus</name>
    <name type="synonym">Parastagonospora nodorum</name>
    <dbReference type="NCBI Taxonomy" id="321614"/>
    <lineage>
        <taxon>Eukaryota</taxon>
        <taxon>Fungi</taxon>
        <taxon>Dikarya</taxon>
        <taxon>Ascomycota</taxon>
        <taxon>Pezizomycotina</taxon>
        <taxon>Dothideomycetes</taxon>
        <taxon>Pleosporomycetidae</taxon>
        <taxon>Pleosporales</taxon>
        <taxon>Pleosporineae</taxon>
        <taxon>Phaeosphaeriaceae</taxon>
        <taxon>Parastagonospora</taxon>
    </lineage>
</organism>
<evidence type="ECO:0000313" key="4">
    <source>
        <dbReference type="Proteomes" id="UP000663193"/>
    </source>
</evidence>
<sequence length="426" mass="45421">MDVFRSNRTSAHEPLGDDDERPAKRISTPAGQRLSLILESTNARRSKSPAAKKGAKINVTTTSTYCNDPEHQHISHVHPAHRTSKRESSRLGVVSVLTGGKLSTPRESLEAKTTPNGSALSVNVWSDKDSEKFGHVQHRKSGGIFSRWSRKKLVIAGAMLLALIIALAVGLAFGLKKKSSESAPPSLTSGSAQPAGNHATPTSGGGEPDKPSKPSDAIAASAVPSGFPLGTYSLITFLDTVQSGCTANNATWNCPPSTDYYSDPQKALAILNWQISGSPGSYKISSKGQDPTFGTMFQNENLELLDAGKDTERYRFQISRAKSVSMTGSIGDQRGDFECDYGATNIQGSLYTKMARTYPKDTIAVGNTGNPAWPFAVRVEQTVAGGENVPSCKKKSGEQVDRLAAQDAGTLCSCLYKNWTPARIGG</sequence>
<proteinExistence type="predicted"/>
<dbReference type="Proteomes" id="UP000663193">
    <property type="component" value="Chromosome 14"/>
</dbReference>
<evidence type="ECO:0000256" key="1">
    <source>
        <dbReference type="SAM" id="MobiDB-lite"/>
    </source>
</evidence>
<reference evidence="4" key="1">
    <citation type="journal article" date="2021" name="BMC Genomics">
        <title>Chromosome-level genome assembly and manually-curated proteome of model necrotroph Parastagonospora nodorum Sn15 reveals a genome-wide trove of candidate effector homologs, and redundancy of virulence-related functions within an accessory chromosome.</title>
        <authorList>
            <person name="Bertazzoni S."/>
            <person name="Jones D.A.B."/>
            <person name="Phan H.T."/>
            <person name="Tan K.-C."/>
            <person name="Hane J.K."/>
        </authorList>
    </citation>
    <scope>NUCLEOTIDE SEQUENCE [LARGE SCALE GENOMIC DNA]</scope>
    <source>
        <strain evidence="4">SN15 / ATCC MYA-4574 / FGSC 10173)</strain>
    </source>
</reference>
<feature type="transmembrane region" description="Helical" evidence="2">
    <location>
        <begin position="153"/>
        <end position="175"/>
    </location>
</feature>
<keyword evidence="2" id="KW-0812">Transmembrane</keyword>
<evidence type="ECO:0008006" key="5">
    <source>
        <dbReference type="Google" id="ProtNLM"/>
    </source>
</evidence>
<accession>A0A7U2FCJ0</accession>
<dbReference type="RefSeq" id="XP_001801734.1">
    <property type="nucleotide sequence ID" value="XM_001801682.1"/>
</dbReference>
<name>A0A7U2FCJ0_PHANO</name>
<keyword evidence="4" id="KW-1185">Reference proteome</keyword>
<gene>
    <name evidence="3" type="ORF">JI435_114930</name>
</gene>
<keyword evidence="2" id="KW-1133">Transmembrane helix</keyword>
<protein>
    <recommendedName>
        <fullName evidence="5">Tat pathway signal sequence</fullName>
    </recommendedName>
</protein>
<dbReference type="VEuPathDB" id="FungiDB:JI435_114930"/>
<evidence type="ECO:0000256" key="2">
    <source>
        <dbReference type="SAM" id="Phobius"/>
    </source>
</evidence>
<feature type="region of interest" description="Disordered" evidence="1">
    <location>
        <begin position="1"/>
        <end position="32"/>
    </location>
</feature>
<evidence type="ECO:0000313" key="3">
    <source>
        <dbReference type="EMBL" id="QRD02760.1"/>
    </source>
</evidence>
<feature type="region of interest" description="Disordered" evidence="1">
    <location>
        <begin position="182"/>
        <end position="219"/>
    </location>
</feature>